<dbReference type="EMBL" id="JADIKM010000001">
    <property type="protein sequence ID" value="MFK2902999.1"/>
    <property type="molecule type" value="Genomic_DNA"/>
</dbReference>
<comment type="caution">
    <text evidence="7">The sequence shown here is derived from an EMBL/GenBank/DDBJ whole genome shotgun (WGS) entry which is preliminary data.</text>
</comment>
<evidence type="ECO:0000256" key="5">
    <source>
        <dbReference type="SAM" id="MobiDB-lite"/>
    </source>
</evidence>
<keyword evidence="2" id="KW-0229">DNA integration</keyword>
<dbReference type="PROSITE" id="PS51898">
    <property type="entry name" value="TYR_RECOMBINASE"/>
    <property type="match status" value="1"/>
</dbReference>
<name>A0ABW8JPR9_9GAMM</name>
<dbReference type="CDD" id="cd01184">
    <property type="entry name" value="INT_C_like_1"/>
    <property type="match status" value="1"/>
</dbReference>
<dbReference type="InterPro" id="IPR013762">
    <property type="entry name" value="Integrase-like_cat_sf"/>
</dbReference>
<dbReference type="Gene3D" id="1.10.443.10">
    <property type="entry name" value="Intergrase catalytic core"/>
    <property type="match status" value="1"/>
</dbReference>
<dbReference type="RefSeq" id="WP_404630112.1">
    <property type="nucleotide sequence ID" value="NZ_JADIKM010000001.1"/>
</dbReference>
<protein>
    <submittedName>
        <fullName evidence="7">Site-specific integrase</fullName>
    </submittedName>
</protein>
<dbReference type="SUPFAM" id="SSF56349">
    <property type="entry name" value="DNA breaking-rejoining enzymes"/>
    <property type="match status" value="1"/>
</dbReference>
<evidence type="ECO:0000313" key="7">
    <source>
        <dbReference type="EMBL" id="MFK2902999.1"/>
    </source>
</evidence>
<dbReference type="Pfam" id="PF00589">
    <property type="entry name" value="Phage_integrase"/>
    <property type="match status" value="1"/>
</dbReference>
<comment type="similarity">
    <text evidence="1">Belongs to the 'phage' integrase family.</text>
</comment>
<evidence type="ECO:0000256" key="1">
    <source>
        <dbReference type="ARBA" id="ARBA00008857"/>
    </source>
</evidence>
<organism evidence="7 8">
    <name type="scientific">Dyella ginsengisoli</name>
    <dbReference type="NCBI Taxonomy" id="363848"/>
    <lineage>
        <taxon>Bacteria</taxon>
        <taxon>Pseudomonadati</taxon>
        <taxon>Pseudomonadota</taxon>
        <taxon>Gammaproteobacteria</taxon>
        <taxon>Lysobacterales</taxon>
        <taxon>Rhodanobacteraceae</taxon>
        <taxon>Dyella</taxon>
    </lineage>
</organism>
<dbReference type="InterPro" id="IPR011010">
    <property type="entry name" value="DNA_brk_join_enz"/>
</dbReference>
<feature type="region of interest" description="Disordered" evidence="5">
    <location>
        <begin position="85"/>
        <end position="104"/>
    </location>
</feature>
<dbReference type="PANTHER" id="PTHR30349">
    <property type="entry name" value="PHAGE INTEGRASE-RELATED"/>
    <property type="match status" value="1"/>
</dbReference>
<accession>A0ABW8JPR9</accession>
<feature type="domain" description="Tyr recombinase" evidence="6">
    <location>
        <begin position="238"/>
        <end position="438"/>
    </location>
</feature>
<keyword evidence="8" id="KW-1185">Reference proteome</keyword>
<evidence type="ECO:0000256" key="3">
    <source>
        <dbReference type="ARBA" id="ARBA00023125"/>
    </source>
</evidence>
<evidence type="ECO:0000256" key="4">
    <source>
        <dbReference type="ARBA" id="ARBA00023172"/>
    </source>
</evidence>
<sequence>MLDSSNGGSSKAALPHYHIELPNGLKVTASGPEEHERAMEAVERLAKLSFAPPPMPAPPASIQAPVASPPLAPSLPPALVHAPTGPALDLLDEGGPAPSKNPSPLLSARIEPYVAYGKQRKLAVSVVGEMKFVLNLFLELAGDKPLNDYHIEDSDLFLAALSKWPKHAQRKTALGHMSAKSIVERAEREGLEPISLCTQQKHVDYMRGFFRWCRDRRHCENELFDGIRLFRHRKEVATQREPFTAEELNTLFAPANQPDLDAPHKLWVPLIALYMGMRINEICQLYVADVVTIREEGHPNFSALSVSGDREGQHIKTPYARRVMPVHPKLIELGFLDYVRDVQASGHVHLFPGLSWADPGPGNQVSGWFNRTHLRQHCGIVSKTKTFHGFRHTFATLADRSGVPEARISQLMGHCTGSSTAQRHYIKPAEVREVKTFMEQIEVPEFEVTKYRKGMFDPYLQHARAKAEKKARGEKEKRGKK</sequence>
<gene>
    <name evidence="7" type="ORF">ISP17_03420</name>
</gene>
<keyword evidence="3" id="KW-0238">DNA-binding</keyword>
<dbReference type="PANTHER" id="PTHR30349:SF41">
    <property type="entry name" value="INTEGRASE_RECOMBINASE PROTEIN MJ0367-RELATED"/>
    <property type="match status" value="1"/>
</dbReference>
<dbReference type="InterPro" id="IPR002104">
    <property type="entry name" value="Integrase_catalytic"/>
</dbReference>
<proteinExistence type="inferred from homology"/>
<evidence type="ECO:0000313" key="8">
    <source>
        <dbReference type="Proteomes" id="UP001620460"/>
    </source>
</evidence>
<keyword evidence="4" id="KW-0233">DNA recombination</keyword>
<evidence type="ECO:0000256" key="2">
    <source>
        <dbReference type="ARBA" id="ARBA00022908"/>
    </source>
</evidence>
<evidence type="ECO:0000259" key="6">
    <source>
        <dbReference type="PROSITE" id="PS51898"/>
    </source>
</evidence>
<dbReference type="Proteomes" id="UP001620460">
    <property type="component" value="Unassembled WGS sequence"/>
</dbReference>
<dbReference type="InterPro" id="IPR050090">
    <property type="entry name" value="Tyrosine_recombinase_XerCD"/>
</dbReference>
<reference evidence="7 8" key="1">
    <citation type="submission" date="2020-10" db="EMBL/GenBank/DDBJ databases">
        <title>Phylogeny of dyella-like bacteria.</title>
        <authorList>
            <person name="Fu J."/>
        </authorList>
    </citation>
    <scope>NUCLEOTIDE SEQUENCE [LARGE SCALE GENOMIC DNA]</scope>
    <source>
        <strain evidence="7 8">Gsoil3046</strain>
    </source>
</reference>